<evidence type="ECO:0000259" key="3">
    <source>
        <dbReference type="SMART" id="SM00858"/>
    </source>
</evidence>
<dbReference type="EMBL" id="RJSG01000002">
    <property type="protein sequence ID" value="RNL78283.1"/>
    <property type="molecule type" value="Genomic_DNA"/>
</dbReference>
<keyword evidence="5" id="KW-1185">Reference proteome</keyword>
<dbReference type="CDD" id="cd11614">
    <property type="entry name" value="SAF_CpaB_FlgA_like"/>
    <property type="match status" value="1"/>
</dbReference>
<dbReference type="Pfam" id="PF08666">
    <property type="entry name" value="SAF"/>
    <property type="match status" value="1"/>
</dbReference>
<keyword evidence="2" id="KW-0812">Transmembrane</keyword>
<dbReference type="Proteomes" id="UP000277094">
    <property type="component" value="Unassembled WGS sequence"/>
</dbReference>
<dbReference type="SMART" id="SM00858">
    <property type="entry name" value="SAF"/>
    <property type="match status" value="1"/>
</dbReference>
<comment type="caution">
    <text evidence="4">The sequence shown here is derived from an EMBL/GenBank/DDBJ whole genome shotgun (WGS) entry which is preliminary data.</text>
</comment>
<reference evidence="4 5" key="1">
    <citation type="submission" date="2018-11" db="EMBL/GenBank/DDBJ databases">
        <authorList>
            <person name="Li F."/>
        </authorList>
    </citation>
    <scope>NUCLEOTIDE SEQUENCE [LARGE SCALE GENOMIC DNA]</scope>
    <source>
        <strain evidence="4 5">KIS18-7</strain>
    </source>
</reference>
<evidence type="ECO:0000256" key="2">
    <source>
        <dbReference type="SAM" id="Phobius"/>
    </source>
</evidence>
<protein>
    <submittedName>
        <fullName evidence="4">Pilus assembly protein CpaB</fullName>
    </submittedName>
</protein>
<evidence type="ECO:0000313" key="5">
    <source>
        <dbReference type="Proteomes" id="UP000277094"/>
    </source>
</evidence>
<proteinExistence type="predicted"/>
<dbReference type="AlphaFoldDB" id="A0A3N0DSD6"/>
<gene>
    <name evidence="4" type="ORF">EFL95_04015</name>
</gene>
<name>A0A3N0DSD6_9ACTN</name>
<keyword evidence="2" id="KW-1133">Transmembrane helix</keyword>
<sequence length="212" mass="22342">MRPLLELLSDARRRVLIHRRAIAAVCAGLAVWIALHTLTAEPPAGELVVTAAHDLTSGSTLGADDLTRTRFRPGSTPDGSFGSPERLVGRTLLAPLTRGSPLTARQVLGRSALAGYPDDVAIGLRIPDEDAAALLDPGDRVDLVASDPQGERPTETLVHDAVVLALPEPDPDAVRLGSEGAGRLVLFAVPKVGIEHVAAMGSSHFLTVIWNR</sequence>
<organism evidence="4 5">
    <name type="scientific">Nocardioides marmorisolisilvae</name>
    <dbReference type="NCBI Taxonomy" id="1542737"/>
    <lineage>
        <taxon>Bacteria</taxon>
        <taxon>Bacillati</taxon>
        <taxon>Actinomycetota</taxon>
        <taxon>Actinomycetes</taxon>
        <taxon>Propionibacteriales</taxon>
        <taxon>Nocardioidaceae</taxon>
        <taxon>Nocardioides</taxon>
    </lineage>
</organism>
<dbReference type="InterPro" id="IPR013974">
    <property type="entry name" value="SAF"/>
</dbReference>
<accession>A0A3N0DSD6</accession>
<feature type="domain" description="SAF" evidence="3">
    <location>
        <begin position="46"/>
        <end position="108"/>
    </location>
</feature>
<feature type="transmembrane region" description="Helical" evidence="2">
    <location>
        <begin position="21"/>
        <end position="38"/>
    </location>
</feature>
<evidence type="ECO:0000313" key="4">
    <source>
        <dbReference type="EMBL" id="RNL78283.1"/>
    </source>
</evidence>
<evidence type="ECO:0000256" key="1">
    <source>
        <dbReference type="SAM" id="MobiDB-lite"/>
    </source>
</evidence>
<feature type="region of interest" description="Disordered" evidence="1">
    <location>
        <begin position="64"/>
        <end position="84"/>
    </location>
</feature>
<keyword evidence="2" id="KW-0472">Membrane</keyword>
<dbReference type="RefSeq" id="WP_123232782.1">
    <property type="nucleotide sequence ID" value="NZ_RJSG01000002.1"/>
</dbReference>
<dbReference type="OrthoDB" id="4808509at2"/>